<organism evidence="2 3">
    <name type="scientific">Serratia sp. (strain ATCC 39006)</name>
    <name type="common">Prodigiosinella confusarubida</name>
    <dbReference type="NCBI Taxonomy" id="104623"/>
    <lineage>
        <taxon>Bacteria</taxon>
        <taxon>Pseudomonadati</taxon>
        <taxon>Pseudomonadota</taxon>
        <taxon>Gammaproteobacteria</taxon>
        <taxon>Enterobacterales</taxon>
        <taxon>Pectobacteriaceae</taxon>
        <taxon>Prodigiosinella</taxon>
    </lineage>
</organism>
<reference evidence="1 4" key="3">
    <citation type="submission" date="2017-11" db="EMBL/GenBank/DDBJ databases">
        <title>Complete genome sequence of Serratia sp. ATCC 39006 LacA.</title>
        <authorList>
            <person name="Hampton H.G."/>
            <person name="Jackson S.A."/>
            <person name="Jauregui R."/>
            <person name="Poulter G.T.M."/>
            <person name="Salmond G.P.C."/>
            <person name="Fineran P.C."/>
        </authorList>
    </citation>
    <scope>NUCLEOTIDE SEQUENCE [LARGE SCALE GENOMIC DNA]</scope>
    <source>
        <strain evidence="1 4">ATCC 39006</strain>
    </source>
</reference>
<evidence type="ECO:0000313" key="4">
    <source>
        <dbReference type="Proteomes" id="UP000233778"/>
    </source>
</evidence>
<keyword evidence="3" id="KW-1185">Reference proteome</keyword>
<dbReference type="RefSeq" id="WP_021015915.1">
    <property type="nucleotide sequence ID" value="NZ_CP025084.1"/>
</dbReference>
<reference evidence="2" key="4">
    <citation type="submission" date="2017-11" db="EMBL/GenBank/DDBJ databases">
        <title>Complete genome sequence of Serratia sp. ATCC 39006.</title>
        <authorList>
            <person name="Hampton H.G."/>
            <person name="Jackson S.A."/>
            <person name="Jauregui R."/>
            <person name="Poulter G.T.M."/>
            <person name="Salmond G.P.C."/>
            <person name="Fineran P.C."/>
        </authorList>
    </citation>
    <scope>NUCLEOTIDE SEQUENCE</scope>
    <source>
        <strain evidence="2">ATCC 39006</strain>
    </source>
</reference>
<evidence type="ECO:0000313" key="2">
    <source>
        <dbReference type="EMBL" id="AUH05164.1"/>
    </source>
</evidence>
<gene>
    <name evidence="1" type="ORF">CWC46_14110</name>
    <name evidence="2" type="ORF">Ser39006_014115</name>
</gene>
<proteinExistence type="predicted"/>
<evidence type="ECO:0000313" key="1">
    <source>
        <dbReference type="EMBL" id="AUH00842.1"/>
    </source>
</evidence>
<dbReference type="KEGG" id="sera:Ser39006_014115"/>
<accession>A0A2I5T8J7</accession>
<evidence type="ECO:0000313" key="3">
    <source>
        <dbReference type="Proteomes" id="UP000017700"/>
    </source>
</evidence>
<dbReference type="AlphaFoldDB" id="A0A2I5T8J7"/>
<dbReference type="STRING" id="104623.Ser39006_02652"/>
<dbReference type="OrthoDB" id="6431494at2"/>
<dbReference type="KEGG" id="serq:CWC46_14110"/>
<reference evidence="2 3" key="1">
    <citation type="journal article" date="2013" name="Genome Announc.">
        <title>Draft genome sequence of Serratia sp. strain ATCC 39006, a model bacterium for analysis of the biosynthesis and regulation of prodigiosin, a carbapenem, and gas vesicles.</title>
        <authorList>
            <person name="Fineran P.C."/>
            <person name="Iglesias Cans M.C."/>
            <person name="Ramsay J.P."/>
            <person name="Wilf N.M."/>
            <person name="Cossyleon D."/>
            <person name="McNeil M.B."/>
            <person name="Williamson N.R."/>
            <person name="Monson R.E."/>
            <person name="Becher S.A."/>
            <person name="Stanton J.A."/>
            <person name="Brugger K."/>
            <person name="Brown S.D."/>
            <person name="Salmond G.P."/>
        </authorList>
    </citation>
    <scope>NUCLEOTIDE SEQUENCE [LARGE SCALE GENOMIC DNA]</scope>
    <source>
        <strain evidence="2">ATCC 39006</strain>
        <strain evidence="3">ATCC 39006 / SC 11482</strain>
    </source>
</reference>
<dbReference type="Proteomes" id="UP000233778">
    <property type="component" value="Chromosome"/>
</dbReference>
<dbReference type="Proteomes" id="UP000017700">
    <property type="component" value="Chromosome"/>
</dbReference>
<sequence length="178" mass="19950">MPIYRKNSGGVFAPVTALNINDSGKFKSVAAAWINDNGTFKKIFPATPSEPVQWDPSEGNSLYITPSTSTWVTMTQTGDGFAFYPTGTDYQLTSSQVVAIDDDDMEYSMATNGTEAYKTPYPNPVSFKAKVTPIRLGLNFSGFYLNGFFVGRAVRFRFDWRYRGIDYFYITNRIVRAS</sequence>
<dbReference type="EMBL" id="CP025084">
    <property type="protein sequence ID" value="AUH05164.1"/>
    <property type="molecule type" value="Genomic_DNA"/>
</dbReference>
<name>A0A2I5T8J7_SERS3</name>
<protein>
    <submittedName>
        <fullName evidence="2">Uncharacterized protein</fullName>
    </submittedName>
</protein>
<reference evidence="2" key="2">
    <citation type="submission" date="2013-09" db="EMBL/GenBank/DDBJ databases">
        <authorList>
            <person name="Wang G."/>
            <person name="Yang Y."/>
            <person name="Su Y."/>
        </authorList>
    </citation>
    <scope>NUCLEOTIDE SEQUENCE</scope>
    <source>
        <strain evidence="2">ATCC 39006</strain>
    </source>
</reference>
<dbReference type="EMBL" id="CP025085">
    <property type="protein sequence ID" value="AUH00842.1"/>
    <property type="molecule type" value="Genomic_DNA"/>
</dbReference>